<dbReference type="GO" id="GO:0005524">
    <property type="term" value="F:ATP binding"/>
    <property type="evidence" value="ECO:0007669"/>
    <property type="project" value="UniProtKB-UniRule"/>
</dbReference>
<evidence type="ECO:0000256" key="3">
    <source>
        <dbReference type="ARBA" id="ARBA00022527"/>
    </source>
</evidence>
<dbReference type="InterPro" id="IPR011009">
    <property type="entry name" value="Kinase-like_dom_sf"/>
</dbReference>
<sequence length="159" mass="18054">MLQDQQLQKEMQQLLEQQGFQFIDILGCGGFGSVFLVYHPELNIVAAKVMLNEDFNEVEWNITGVLNSDPPEACPFIIRNILAKQFQKMTIIILEYCNCGNLFDLIKTEKEISIPVIRIIIRQILEGLNYLHSKGIVHRDIKGGNILMHCAPGSGRIKN</sequence>
<keyword evidence="3 11" id="KW-0723">Serine/threonine-protein kinase</keyword>
<evidence type="ECO:0000256" key="1">
    <source>
        <dbReference type="ARBA" id="ARBA00008874"/>
    </source>
</evidence>
<name>A0A5J4WFP4_9EUKA</name>
<dbReference type="PANTHER" id="PTHR48012:SF10">
    <property type="entry name" value="FI20177P1"/>
    <property type="match status" value="1"/>
</dbReference>
<evidence type="ECO:0000259" key="12">
    <source>
        <dbReference type="PROSITE" id="PS50011"/>
    </source>
</evidence>
<comment type="caution">
    <text evidence="13">The sequence shown here is derived from an EMBL/GenBank/DDBJ whole genome shotgun (WGS) entry which is preliminary data.</text>
</comment>
<evidence type="ECO:0000256" key="10">
    <source>
        <dbReference type="PROSITE-ProRule" id="PRU10141"/>
    </source>
</evidence>
<dbReference type="PROSITE" id="PS00107">
    <property type="entry name" value="PROTEIN_KINASE_ATP"/>
    <property type="match status" value="1"/>
</dbReference>
<dbReference type="SMART" id="SM00220">
    <property type="entry name" value="S_TKc"/>
    <property type="match status" value="1"/>
</dbReference>
<dbReference type="InterPro" id="IPR017441">
    <property type="entry name" value="Protein_kinase_ATP_BS"/>
</dbReference>
<evidence type="ECO:0000256" key="7">
    <source>
        <dbReference type="ARBA" id="ARBA00022840"/>
    </source>
</evidence>
<dbReference type="InterPro" id="IPR000719">
    <property type="entry name" value="Prot_kinase_dom"/>
</dbReference>
<keyword evidence="7 10" id="KW-0067">ATP-binding</keyword>
<keyword evidence="4" id="KW-0808">Transferase</keyword>
<keyword evidence="5 10" id="KW-0547">Nucleotide-binding</keyword>
<proteinExistence type="inferred from homology"/>
<evidence type="ECO:0000256" key="2">
    <source>
        <dbReference type="ARBA" id="ARBA00012513"/>
    </source>
</evidence>
<reference evidence="13 14" key="1">
    <citation type="submission" date="2019-03" db="EMBL/GenBank/DDBJ databases">
        <title>Single cell metagenomics reveals metabolic interactions within the superorganism composed of flagellate Streblomastix strix and complex community of Bacteroidetes bacteria on its surface.</title>
        <authorList>
            <person name="Treitli S.C."/>
            <person name="Kolisko M."/>
            <person name="Husnik F."/>
            <person name="Keeling P."/>
            <person name="Hampl V."/>
        </authorList>
    </citation>
    <scope>NUCLEOTIDE SEQUENCE [LARGE SCALE GENOMIC DNA]</scope>
    <source>
        <strain evidence="13">ST1C</strain>
    </source>
</reference>
<evidence type="ECO:0000256" key="9">
    <source>
        <dbReference type="ARBA" id="ARBA00048679"/>
    </source>
</evidence>
<gene>
    <name evidence="13" type="ORF">EZS28_011028</name>
</gene>
<dbReference type="PROSITE" id="PS50011">
    <property type="entry name" value="PROTEIN_KINASE_DOM"/>
    <property type="match status" value="1"/>
</dbReference>
<evidence type="ECO:0000256" key="5">
    <source>
        <dbReference type="ARBA" id="ARBA00022741"/>
    </source>
</evidence>
<comment type="catalytic activity">
    <reaction evidence="8">
        <text>L-threonyl-[protein] + ATP = O-phospho-L-threonyl-[protein] + ADP + H(+)</text>
        <dbReference type="Rhea" id="RHEA:46608"/>
        <dbReference type="Rhea" id="RHEA-COMP:11060"/>
        <dbReference type="Rhea" id="RHEA-COMP:11605"/>
        <dbReference type="ChEBI" id="CHEBI:15378"/>
        <dbReference type="ChEBI" id="CHEBI:30013"/>
        <dbReference type="ChEBI" id="CHEBI:30616"/>
        <dbReference type="ChEBI" id="CHEBI:61977"/>
        <dbReference type="ChEBI" id="CHEBI:456216"/>
        <dbReference type="EC" id="2.7.11.1"/>
    </reaction>
</comment>
<dbReference type="Pfam" id="PF00069">
    <property type="entry name" value="Pkinase"/>
    <property type="match status" value="1"/>
</dbReference>
<comment type="catalytic activity">
    <reaction evidence="9">
        <text>L-seryl-[protein] + ATP = O-phospho-L-seryl-[protein] + ADP + H(+)</text>
        <dbReference type="Rhea" id="RHEA:17989"/>
        <dbReference type="Rhea" id="RHEA-COMP:9863"/>
        <dbReference type="Rhea" id="RHEA-COMP:11604"/>
        <dbReference type="ChEBI" id="CHEBI:15378"/>
        <dbReference type="ChEBI" id="CHEBI:29999"/>
        <dbReference type="ChEBI" id="CHEBI:30616"/>
        <dbReference type="ChEBI" id="CHEBI:83421"/>
        <dbReference type="ChEBI" id="CHEBI:456216"/>
        <dbReference type="EC" id="2.7.11.1"/>
    </reaction>
</comment>
<protein>
    <recommendedName>
        <fullName evidence="2">non-specific serine/threonine protein kinase</fullName>
        <ecNumber evidence="2">2.7.11.1</ecNumber>
    </recommendedName>
</protein>
<evidence type="ECO:0000313" key="13">
    <source>
        <dbReference type="EMBL" id="KAA6393443.1"/>
    </source>
</evidence>
<dbReference type="PANTHER" id="PTHR48012">
    <property type="entry name" value="STERILE20-LIKE KINASE, ISOFORM B-RELATED"/>
    <property type="match status" value="1"/>
</dbReference>
<evidence type="ECO:0000256" key="6">
    <source>
        <dbReference type="ARBA" id="ARBA00022777"/>
    </source>
</evidence>
<dbReference type="AlphaFoldDB" id="A0A5J4WFP4"/>
<dbReference type="EMBL" id="SNRW01002228">
    <property type="protein sequence ID" value="KAA6393443.1"/>
    <property type="molecule type" value="Genomic_DNA"/>
</dbReference>
<feature type="binding site" evidence="10">
    <location>
        <position position="48"/>
    </location>
    <ligand>
        <name>ATP</name>
        <dbReference type="ChEBI" id="CHEBI:30616"/>
    </ligand>
</feature>
<keyword evidence="6" id="KW-0418">Kinase</keyword>
<evidence type="ECO:0000256" key="4">
    <source>
        <dbReference type="ARBA" id="ARBA00022679"/>
    </source>
</evidence>
<evidence type="ECO:0000256" key="8">
    <source>
        <dbReference type="ARBA" id="ARBA00047899"/>
    </source>
</evidence>
<dbReference type="PROSITE" id="PS00108">
    <property type="entry name" value="PROTEIN_KINASE_ST"/>
    <property type="match status" value="1"/>
</dbReference>
<dbReference type="SUPFAM" id="SSF56112">
    <property type="entry name" value="Protein kinase-like (PK-like)"/>
    <property type="match status" value="1"/>
</dbReference>
<dbReference type="OrthoDB" id="10013850at2759"/>
<dbReference type="Proteomes" id="UP000324800">
    <property type="component" value="Unassembled WGS sequence"/>
</dbReference>
<dbReference type="InterPro" id="IPR050629">
    <property type="entry name" value="STE20/SPS1-PAK"/>
</dbReference>
<organism evidence="13 14">
    <name type="scientific">Streblomastix strix</name>
    <dbReference type="NCBI Taxonomy" id="222440"/>
    <lineage>
        <taxon>Eukaryota</taxon>
        <taxon>Metamonada</taxon>
        <taxon>Preaxostyla</taxon>
        <taxon>Oxymonadida</taxon>
        <taxon>Streblomastigidae</taxon>
        <taxon>Streblomastix</taxon>
    </lineage>
</organism>
<dbReference type="GO" id="GO:0004674">
    <property type="term" value="F:protein serine/threonine kinase activity"/>
    <property type="evidence" value="ECO:0007669"/>
    <property type="project" value="UniProtKB-KW"/>
</dbReference>
<dbReference type="InterPro" id="IPR008271">
    <property type="entry name" value="Ser/Thr_kinase_AS"/>
</dbReference>
<dbReference type="GO" id="GO:0005737">
    <property type="term" value="C:cytoplasm"/>
    <property type="evidence" value="ECO:0007669"/>
    <property type="project" value="TreeGrafter"/>
</dbReference>
<evidence type="ECO:0000313" key="14">
    <source>
        <dbReference type="Proteomes" id="UP000324800"/>
    </source>
</evidence>
<dbReference type="EC" id="2.7.11.1" evidence="2"/>
<dbReference type="Gene3D" id="1.10.510.10">
    <property type="entry name" value="Transferase(Phosphotransferase) domain 1"/>
    <property type="match status" value="1"/>
</dbReference>
<comment type="similarity">
    <text evidence="1">Belongs to the protein kinase superfamily. STE Ser/Thr protein kinase family. STE20 subfamily.</text>
</comment>
<feature type="domain" description="Protein kinase" evidence="12">
    <location>
        <begin position="20"/>
        <end position="159"/>
    </location>
</feature>
<evidence type="ECO:0000256" key="11">
    <source>
        <dbReference type="RuleBase" id="RU000304"/>
    </source>
</evidence>
<accession>A0A5J4WFP4</accession>